<evidence type="ECO:0000256" key="1">
    <source>
        <dbReference type="SAM" id="MobiDB-lite"/>
    </source>
</evidence>
<keyword evidence="5" id="KW-1185">Reference proteome</keyword>
<dbReference type="Gene3D" id="2.60.200.20">
    <property type="match status" value="1"/>
</dbReference>
<dbReference type="InterPro" id="IPR050923">
    <property type="entry name" value="Cell_Proc_Reg/RNA_Proc"/>
</dbReference>
<dbReference type="CDD" id="cd00060">
    <property type="entry name" value="FHA"/>
    <property type="match status" value="1"/>
</dbReference>
<evidence type="ECO:0000259" key="3">
    <source>
        <dbReference type="PROSITE" id="PS50006"/>
    </source>
</evidence>
<dbReference type="Proteomes" id="UP001596250">
    <property type="component" value="Unassembled WGS sequence"/>
</dbReference>
<keyword evidence="2" id="KW-1133">Transmembrane helix</keyword>
<feature type="transmembrane region" description="Helical" evidence="2">
    <location>
        <begin position="328"/>
        <end position="347"/>
    </location>
</feature>
<accession>A0ABW1ITR7</accession>
<dbReference type="Pfam" id="PF19909">
    <property type="entry name" value="DUF6382"/>
    <property type="match status" value="1"/>
</dbReference>
<dbReference type="InterPro" id="IPR000253">
    <property type="entry name" value="FHA_dom"/>
</dbReference>
<comment type="caution">
    <text evidence="4">The sequence shown here is derived from an EMBL/GenBank/DDBJ whole genome shotgun (WGS) entry which is preliminary data.</text>
</comment>
<protein>
    <submittedName>
        <fullName evidence="4">DUF6382 domain-containing protein</fullName>
    </submittedName>
</protein>
<keyword evidence="2" id="KW-0812">Transmembrane</keyword>
<feature type="compositionally biased region" description="Polar residues" evidence="1">
    <location>
        <begin position="209"/>
        <end position="232"/>
    </location>
</feature>
<dbReference type="Pfam" id="PF00498">
    <property type="entry name" value="FHA"/>
    <property type="match status" value="1"/>
</dbReference>
<dbReference type="SMART" id="SM00240">
    <property type="entry name" value="FHA"/>
    <property type="match status" value="1"/>
</dbReference>
<dbReference type="InterPro" id="IPR008984">
    <property type="entry name" value="SMAD_FHA_dom_sf"/>
</dbReference>
<dbReference type="PANTHER" id="PTHR23308">
    <property type="entry name" value="NUCLEAR INHIBITOR OF PROTEIN PHOSPHATASE-1"/>
    <property type="match status" value="1"/>
</dbReference>
<dbReference type="PROSITE" id="PS50006">
    <property type="entry name" value="FHA_DOMAIN"/>
    <property type="match status" value="1"/>
</dbReference>
<dbReference type="InterPro" id="IPR045962">
    <property type="entry name" value="DUF6382"/>
</dbReference>
<feature type="region of interest" description="Disordered" evidence="1">
    <location>
        <begin position="206"/>
        <end position="234"/>
    </location>
</feature>
<evidence type="ECO:0000313" key="5">
    <source>
        <dbReference type="Proteomes" id="UP001596250"/>
    </source>
</evidence>
<keyword evidence="2" id="KW-0472">Membrane</keyword>
<gene>
    <name evidence="4" type="ORF">ACFPXP_18300</name>
</gene>
<feature type="transmembrane region" description="Helical" evidence="2">
    <location>
        <begin position="305"/>
        <end position="322"/>
    </location>
</feature>
<feature type="region of interest" description="Disordered" evidence="1">
    <location>
        <begin position="275"/>
        <end position="297"/>
    </location>
</feature>
<dbReference type="SUPFAM" id="SSF49879">
    <property type="entry name" value="SMAD/FHA domain"/>
    <property type="match status" value="1"/>
</dbReference>
<name>A0ABW1ITR7_9BACL</name>
<sequence length="532" mass="60427">MLQNYTTTFDRREGHCLVISQNPPISKDELQTVQANMLTSGKVEGMLPLYVEEIDFQIRLFYNFTGKKLLSQQMKLVDLHMKQSMQLMYEAVNHLLNCSTYFLQAEHVVLHPDFLFTDSALTRIYGLYVPLRSWEAAGSIHHSLKELFMYMLPYIKDADGKTIQELMRCFQEEWAIRDIHTYLEGKRSTAGSESSHSAIQGHMDDRGLSQEQGQNPNVNSSQASFIPQSQNAVEPDQAVPNLSVGKEESEFPLPEWSWRREADDSWMETSTNLLKIEKETGQSKRKTENHKNQERSSDTSQFKRLILIALIALIAAWMPLSFKPSEGMVYICIGLSLAVAAVSYLYFIKSGYKQEDAGNTGESKHAEEDLMSWNHSFLWEDETPISNTDLSVEEERIAVAAEELPLANQEPDRTAFLSNESDRTVLLSEAKAEEPAIWLQTEKEGEIQKFPILHFPFTIGRDAARVDYCETTLGVSKQHFEIIQEGGAIAIRDLGSSNGTFLNEEPLIPYKTYPVQGGDRIVMCSKRFIVHG</sequence>
<dbReference type="RefSeq" id="WP_379895827.1">
    <property type="nucleotide sequence ID" value="NZ_CBCSCT010000016.1"/>
</dbReference>
<reference evidence="5" key="1">
    <citation type="journal article" date="2019" name="Int. J. Syst. Evol. Microbiol.">
        <title>The Global Catalogue of Microorganisms (GCM) 10K type strain sequencing project: providing services to taxonomists for standard genome sequencing and annotation.</title>
        <authorList>
            <consortium name="The Broad Institute Genomics Platform"/>
            <consortium name="The Broad Institute Genome Sequencing Center for Infectious Disease"/>
            <person name="Wu L."/>
            <person name="Ma J."/>
        </authorList>
    </citation>
    <scope>NUCLEOTIDE SEQUENCE [LARGE SCALE GENOMIC DNA]</scope>
    <source>
        <strain evidence="5">CCM 8749</strain>
    </source>
</reference>
<organism evidence="4 5">
    <name type="scientific">Marinicrinis lubricantis</name>
    <dbReference type="NCBI Taxonomy" id="2086470"/>
    <lineage>
        <taxon>Bacteria</taxon>
        <taxon>Bacillati</taxon>
        <taxon>Bacillota</taxon>
        <taxon>Bacilli</taxon>
        <taxon>Bacillales</taxon>
        <taxon>Paenibacillaceae</taxon>
    </lineage>
</organism>
<feature type="domain" description="FHA" evidence="3">
    <location>
        <begin position="457"/>
        <end position="507"/>
    </location>
</feature>
<proteinExistence type="predicted"/>
<evidence type="ECO:0000313" key="4">
    <source>
        <dbReference type="EMBL" id="MFC5988359.1"/>
    </source>
</evidence>
<dbReference type="EMBL" id="JBHSQV010000180">
    <property type="protein sequence ID" value="MFC5988359.1"/>
    <property type="molecule type" value="Genomic_DNA"/>
</dbReference>
<evidence type="ECO:0000256" key="2">
    <source>
        <dbReference type="SAM" id="Phobius"/>
    </source>
</evidence>